<feature type="domain" description="TonB-dependent receptor plug" evidence="6">
    <location>
        <begin position="132"/>
        <end position="242"/>
    </location>
</feature>
<proteinExistence type="predicted"/>
<dbReference type="InterPro" id="IPR010104">
    <property type="entry name" value="TonB_rcpt_bac"/>
</dbReference>
<feature type="chain" id="PRO_5045917171" evidence="5">
    <location>
        <begin position="27"/>
        <end position="962"/>
    </location>
</feature>
<keyword evidence="8" id="KW-1185">Reference proteome</keyword>
<evidence type="ECO:0000256" key="3">
    <source>
        <dbReference type="ARBA" id="ARBA00023237"/>
    </source>
</evidence>
<dbReference type="Gene3D" id="3.55.50.30">
    <property type="match status" value="1"/>
</dbReference>
<reference evidence="7 8" key="1">
    <citation type="submission" date="2022-11" db="EMBL/GenBank/DDBJ databases">
        <title>Genome sequencing of Acetobacter type strain.</title>
        <authorList>
            <person name="Heo J."/>
            <person name="Lee D."/>
            <person name="Han B.-H."/>
            <person name="Hong S.-B."/>
            <person name="Kwon S.-W."/>
        </authorList>
    </citation>
    <scope>NUCLEOTIDE SEQUENCE [LARGE SCALE GENOMIC DNA]</scope>
    <source>
        <strain evidence="7 8">KACC 21251</strain>
    </source>
</reference>
<dbReference type="InterPro" id="IPR036942">
    <property type="entry name" value="Beta-barrel_TonB_sf"/>
</dbReference>
<dbReference type="SUPFAM" id="SSF56935">
    <property type="entry name" value="Porins"/>
    <property type="match status" value="1"/>
</dbReference>
<evidence type="ECO:0000259" key="6">
    <source>
        <dbReference type="Pfam" id="PF07715"/>
    </source>
</evidence>
<dbReference type="InterPro" id="IPR012910">
    <property type="entry name" value="Plug_dom"/>
</dbReference>
<feature type="region of interest" description="Disordered" evidence="4">
    <location>
        <begin position="105"/>
        <end position="126"/>
    </location>
</feature>
<comment type="subcellular location">
    <subcellularLocation>
        <location evidence="1">Cell outer membrane</location>
    </subcellularLocation>
</comment>
<evidence type="ECO:0000313" key="7">
    <source>
        <dbReference type="EMBL" id="MCX2562282.1"/>
    </source>
</evidence>
<keyword evidence="2" id="KW-0472">Membrane</keyword>
<accession>A0ABT3QAG9</accession>
<organism evidence="7 8">
    <name type="scientific">Acetobacter farinalis</name>
    <dbReference type="NCBI Taxonomy" id="1260984"/>
    <lineage>
        <taxon>Bacteria</taxon>
        <taxon>Pseudomonadati</taxon>
        <taxon>Pseudomonadota</taxon>
        <taxon>Alphaproteobacteria</taxon>
        <taxon>Acetobacterales</taxon>
        <taxon>Acetobacteraceae</taxon>
        <taxon>Acetobacter</taxon>
    </lineage>
</organism>
<dbReference type="Proteomes" id="UP001526446">
    <property type="component" value="Unassembled WGS sequence"/>
</dbReference>
<dbReference type="Gene3D" id="2.40.170.20">
    <property type="entry name" value="TonB-dependent receptor, beta-barrel domain"/>
    <property type="match status" value="1"/>
</dbReference>
<evidence type="ECO:0000256" key="4">
    <source>
        <dbReference type="SAM" id="MobiDB-lite"/>
    </source>
</evidence>
<comment type="caution">
    <text evidence="7">The sequence shown here is derived from an EMBL/GenBank/DDBJ whole genome shotgun (WGS) entry which is preliminary data.</text>
</comment>
<dbReference type="PANTHER" id="PTHR40980">
    <property type="entry name" value="PLUG DOMAIN-CONTAINING PROTEIN"/>
    <property type="match status" value="1"/>
</dbReference>
<dbReference type="PANTHER" id="PTHR40980:SF4">
    <property type="entry name" value="TONB-DEPENDENT RECEPTOR-LIKE BETA-BARREL DOMAIN-CONTAINING PROTEIN"/>
    <property type="match status" value="1"/>
</dbReference>
<dbReference type="NCBIfam" id="TIGR01782">
    <property type="entry name" value="TonB-Xanth-Caul"/>
    <property type="match status" value="1"/>
</dbReference>
<evidence type="ECO:0000313" key="8">
    <source>
        <dbReference type="Proteomes" id="UP001526446"/>
    </source>
</evidence>
<dbReference type="Gene3D" id="2.170.130.10">
    <property type="entry name" value="TonB-dependent receptor, plug domain"/>
    <property type="match status" value="1"/>
</dbReference>
<feature type="signal peptide" evidence="5">
    <location>
        <begin position="1"/>
        <end position="26"/>
    </location>
</feature>
<evidence type="ECO:0000256" key="2">
    <source>
        <dbReference type="ARBA" id="ARBA00023136"/>
    </source>
</evidence>
<evidence type="ECO:0000256" key="1">
    <source>
        <dbReference type="ARBA" id="ARBA00004442"/>
    </source>
</evidence>
<dbReference type="EMBL" id="JAPIUX010000038">
    <property type="protein sequence ID" value="MCX2562282.1"/>
    <property type="molecule type" value="Genomic_DNA"/>
</dbReference>
<dbReference type="InterPro" id="IPR037066">
    <property type="entry name" value="Plug_dom_sf"/>
</dbReference>
<keyword evidence="3" id="KW-0998">Cell outer membrane</keyword>
<keyword evidence="5" id="KW-0732">Signal</keyword>
<keyword evidence="7" id="KW-0675">Receptor</keyword>
<dbReference type="Pfam" id="PF07715">
    <property type="entry name" value="Plug"/>
    <property type="match status" value="1"/>
</dbReference>
<protein>
    <submittedName>
        <fullName evidence="7">TonB-dependent receptor</fullName>
    </submittedName>
</protein>
<evidence type="ECO:0000256" key="5">
    <source>
        <dbReference type="SAM" id="SignalP"/>
    </source>
</evidence>
<name>A0ABT3QAG9_9PROT</name>
<gene>
    <name evidence="7" type="ORF">OQ252_12885</name>
</gene>
<sequence length="962" mass="107211">MSLLSRHRLFLCLSAAATLVPAASVAAETKVSFAIPAQKLTSALMAFSQQSGLHMAFDGKATDKLRSAPLYGKMDTLKALHTLIGESGFKIDASNPNIVTLRASTGKKHGESHDPDANLTVQGHRRSSLQTKRSYAGVVDSITYDDLSSLGGGASSVADLLVQLPGVTGIQDGDQPRYVSVRGISPDLNQTTLDGLTLATIGDNGGGTRRVNLQNIPGELTGQDNIYKTFTAEQDGGAIGAVIDMTPRSAFDYKGLYKYLDAYGVYSTYKGAAGVNKVPGVSPHLAQGVKAVVADRFGSNKEFGIIASFRYQKRIRNSYKKWQDTNYYYDNKGNPVGGESNNVPDRSQGWNGLNAPADIEDGNYSNAITNLGGSARAEWRPVNSGFTASLMGYTYERWENSTMDHTYLLLDNPQVWNQTPTSGRELIYRSASYVRQDRWQTNSNGVLGNIGWHDNISALKLRVGYTWEEYQNYQPRLTAYAYPKKQGMYPLYGDYQYNDNFATLSNVSDLGKLTSMKYNFSQLQQYDDNAREGVTNVRLDYTRNLNPDSHGFGFASGFEWRTLNVTDQMNYKDYIAGGDASAYMFTPNFKPPGTFYTLPWINMTSFPWDKQKLDIPTSRNDTLSSFYRYKEQLLDGYLSLHYKWRHSQLIAGVRADGINFSAFTPQINAGTATGKITKNNGGYLNPLPSVTFVHEFPHNLLLHAAWSESVGRPLPSDVAQAQKINCSDDAKKGAECTLSRGNPNLRPRRAQNFDVSLDKYFDRGHGVFSVAYFDKMIKDDIYTLSDYQILNGIRTQVTEPLNANKSSLMGVEVSIVDRKIQGPWKQSFDLSANGTWMRGRMNYTSSAGTYKLHQLPDQPNYIFNSSLTWHIPQVRGAIRATFSYTPKYLTDPASNPWQNAGYGQLASLDLGAWHDITDNIRFKYEVYNLVGAHRTYTMGDHLQQISEKDYYGRSIYFEVVVN</sequence>
<dbReference type="RefSeq" id="WP_166123689.1">
    <property type="nucleotide sequence ID" value="NZ_JAPIUX010000038.1"/>
</dbReference>